<name>A0ABZ1UA08_9ACTN</name>
<keyword evidence="4" id="KW-0808">Transferase</keyword>
<dbReference type="Proteomes" id="UP001432222">
    <property type="component" value="Chromosome"/>
</dbReference>
<sequence>MPTTPLVSVVVPMYNDSRTVDLCLGSVLAQSHPVHEVIVVDDASTDDSAALAAAHPVTLIRAERNGGPGATRNLGVEHATGDIVFFLDADLAMHPDAVAEAVAVFAEHPEYGAVFGIPDKEPLFPEGPVGQYRILQYHYWRKSAEGLVSGGFYALGAVRRTAFLEAGPFNPALRQTEEIDHAERLAARHPMLLTSRVRGRLSDENRIRPLLRKAFVRSRLRVPFYLDRGRAMKGMETPGRALASVLAALTLLSLPLIAWQPAAALATALLLAAFVLTDLGQYRFVRRERGYRFLAFFTLCHLLLNAVVTAGLAAGLGRFAVSRKFRRMYRQDEAPAAGPAEEPAAEPTRARRTARRLRTWYGRALVGLTGAWLLYAFFRWSVSGRWHWAILFDAVPPVLLVAVPLFLLLAAVGACGPRRTWALGLALPPLLLGLTTGSGLNWPALWHGERTVPPGALHVVSFNTQYWAASTGVDRLYDLIHRQNADVYLFQEHVVWQPGLGEDGYRRLDDDARLAAEFPGYHIARTGELLTVSRYPIVEQRSVGTGAALEANASFSRIFARDKVMRTDLQVGATVLSVYNVHVTVPLAPDLDPFSGFDFDSYFKRKFAWRQEEIRGLETELKGNPNRTLIAGDFNATPAMRDLDGIRSLADDAIRANNDFLPLSWKFSAPAGFDWDSAINRPYPLWRLDWTFTRGPVKVHRYDFRSAEGISEHRLQDLWLSL</sequence>
<dbReference type="PANTHER" id="PTHR43685">
    <property type="entry name" value="GLYCOSYLTRANSFERASE"/>
    <property type="match status" value="1"/>
</dbReference>
<proteinExistence type="predicted"/>
<feature type="transmembrane region" description="Helical" evidence="1">
    <location>
        <begin position="241"/>
        <end position="274"/>
    </location>
</feature>
<organism evidence="4 5">
    <name type="scientific">Kitasatospora purpeofusca</name>
    <dbReference type="NCBI Taxonomy" id="67352"/>
    <lineage>
        <taxon>Bacteria</taxon>
        <taxon>Bacillati</taxon>
        <taxon>Actinomycetota</taxon>
        <taxon>Actinomycetes</taxon>
        <taxon>Kitasatosporales</taxon>
        <taxon>Streptomycetaceae</taxon>
        <taxon>Kitasatospora</taxon>
    </lineage>
</organism>
<dbReference type="EMBL" id="CP108110">
    <property type="protein sequence ID" value="WUQ87725.1"/>
    <property type="molecule type" value="Genomic_DNA"/>
</dbReference>
<evidence type="ECO:0000256" key="1">
    <source>
        <dbReference type="SAM" id="Phobius"/>
    </source>
</evidence>
<keyword evidence="4" id="KW-0328">Glycosyltransferase</keyword>
<keyword evidence="5" id="KW-1185">Reference proteome</keyword>
<dbReference type="InterPro" id="IPR050834">
    <property type="entry name" value="Glycosyltransf_2"/>
</dbReference>
<evidence type="ECO:0000259" key="2">
    <source>
        <dbReference type="Pfam" id="PF00535"/>
    </source>
</evidence>
<evidence type="ECO:0000259" key="3">
    <source>
        <dbReference type="Pfam" id="PF03372"/>
    </source>
</evidence>
<accession>A0ABZ1UA08</accession>
<dbReference type="Pfam" id="PF00535">
    <property type="entry name" value="Glycos_transf_2"/>
    <property type="match status" value="1"/>
</dbReference>
<feature type="transmembrane region" description="Helical" evidence="1">
    <location>
        <begin position="386"/>
        <end position="409"/>
    </location>
</feature>
<dbReference type="RefSeq" id="WP_328958282.1">
    <property type="nucleotide sequence ID" value="NZ_CP108110.1"/>
</dbReference>
<protein>
    <submittedName>
        <fullName evidence="4">Glycosyltransferase</fullName>
        <ecNumber evidence="4">2.4.-.-</ecNumber>
    </submittedName>
</protein>
<feature type="domain" description="Endonuclease/exonuclease/phosphatase" evidence="3">
    <location>
        <begin position="461"/>
        <end position="709"/>
    </location>
</feature>
<feature type="transmembrane region" description="Helical" evidence="1">
    <location>
        <begin position="421"/>
        <end position="442"/>
    </location>
</feature>
<dbReference type="CDD" id="cd00761">
    <property type="entry name" value="Glyco_tranf_GTA_type"/>
    <property type="match status" value="1"/>
</dbReference>
<keyword evidence="1" id="KW-0472">Membrane</keyword>
<dbReference type="Gene3D" id="3.60.10.10">
    <property type="entry name" value="Endonuclease/exonuclease/phosphatase"/>
    <property type="match status" value="1"/>
</dbReference>
<evidence type="ECO:0000313" key="4">
    <source>
        <dbReference type="EMBL" id="WUQ87725.1"/>
    </source>
</evidence>
<dbReference type="InterPro" id="IPR005135">
    <property type="entry name" value="Endo/exonuclease/phosphatase"/>
</dbReference>
<dbReference type="InterPro" id="IPR036691">
    <property type="entry name" value="Endo/exonu/phosph_ase_sf"/>
</dbReference>
<feature type="domain" description="Glycosyltransferase 2-like" evidence="2">
    <location>
        <begin position="8"/>
        <end position="121"/>
    </location>
</feature>
<gene>
    <name evidence="4" type="ORF">OHA16_34955</name>
</gene>
<keyword evidence="1" id="KW-0812">Transmembrane</keyword>
<feature type="transmembrane region" description="Helical" evidence="1">
    <location>
        <begin position="294"/>
        <end position="321"/>
    </location>
</feature>
<reference evidence="4" key="1">
    <citation type="submission" date="2022-10" db="EMBL/GenBank/DDBJ databases">
        <title>The complete genomes of actinobacterial strains from the NBC collection.</title>
        <authorList>
            <person name="Joergensen T.S."/>
            <person name="Alvarez Arevalo M."/>
            <person name="Sterndorff E.B."/>
            <person name="Faurdal D."/>
            <person name="Vuksanovic O."/>
            <person name="Mourched A.-S."/>
            <person name="Charusanti P."/>
            <person name="Shaw S."/>
            <person name="Blin K."/>
            <person name="Weber T."/>
        </authorList>
    </citation>
    <scope>NUCLEOTIDE SEQUENCE</scope>
    <source>
        <strain evidence="4">NBC_00222</strain>
    </source>
</reference>
<dbReference type="Gene3D" id="3.90.550.10">
    <property type="entry name" value="Spore Coat Polysaccharide Biosynthesis Protein SpsA, Chain A"/>
    <property type="match status" value="1"/>
</dbReference>
<dbReference type="GO" id="GO:0016757">
    <property type="term" value="F:glycosyltransferase activity"/>
    <property type="evidence" value="ECO:0007669"/>
    <property type="project" value="UniProtKB-KW"/>
</dbReference>
<dbReference type="InterPro" id="IPR001173">
    <property type="entry name" value="Glyco_trans_2-like"/>
</dbReference>
<dbReference type="Pfam" id="PF03372">
    <property type="entry name" value="Exo_endo_phos"/>
    <property type="match status" value="1"/>
</dbReference>
<dbReference type="SUPFAM" id="SSF53448">
    <property type="entry name" value="Nucleotide-diphospho-sugar transferases"/>
    <property type="match status" value="1"/>
</dbReference>
<dbReference type="EC" id="2.4.-.-" evidence="4"/>
<feature type="transmembrane region" description="Helical" evidence="1">
    <location>
        <begin position="360"/>
        <end position="380"/>
    </location>
</feature>
<keyword evidence="1" id="KW-1133">Transmembrane helix</keyword>
<evidence type="ECO:0000313" key="5">
    <source>
        <dbReference type="Proteomes" id="UP001432222"/>
    </source>
</evidence>
<dbReference type="InterPro" id="IPR029044">
    <property type="entry name" value="Nucleotide-diphossugar_trans"/>
</dbReference>
<dbReference type="PANTHER" id="PTHR43685:SF2">
    <property type="entry name" value="GLYCOSYLTRANSFERASE 2-LIKE DOMAIN-CONTAINING PROTEIN"/>
    <property type="match status" value="1"/>
</dbReference>
<dbReference type="SUPFAM" id="SSF56219">
    <property type="entry name" value="DNase I-like"/>
    <property type="match status" value="1"/>
</dbReference>